<name>A0ABX0X7X2_9BACT</name>
<reference evidence="1 2" key="1">
    <citation type="submission" date="2020-03" db="EMBL/GenBank/DDBJ databases">
        <title>Genomic Encyclopedia of Type Strains, Phase IV (KMG-IV): sequencing the most valuable type-strain genomes for metagenomic binning, comparative biology and taxonomic classification.</title>
        <authorList>
            <person name="Goeker M."/>
        </authorList>
    </citation>
    <scope>NUCLEOTIDE SEQUENCE [LARGE SCALE GENOMIC DNA]</scope>
    <source>
        <strain evidence="1 2">DSM 105096</strain>
    </source>
</reference>
<organism evidence="1 2">
    <name type="scientific">Neolewinella antarctica</name>
    <dbReference type="NCBI Taxonomy" id="442734"/>
    <lineage>
        <taxon>Bacteria</taxon>
        <taxon>Pseudomonadati</taxon>
        <taxon>Bacteroidota</taxon>
        <taxon>Saprospiria</taxon>
        <taxon>Saprospirales</taxon>
        <taxon>Lewinellaceae</taxon>
        <taxon>Neolewinella</taxon>
    </lineage>
</organism>
<dbReference type="Proteomes" id="UP000770785">
    <property type="component" value="Unassembled WGS sequence"/>
</dbReference>
<sequence length="155" mass="16866">MSLRKLSKRLTPYLTAYLLLVSIGVPLNRVYCACVGESWLSVLPEEHACHHDTAADVVYHEELAQTYHGDDAAVTDCTSHDCGNSQIVLPQLDVDFTTEWFLSSGEADVATAVLFATLHAPVQAVVSGHAPIRGPTPPPAPYGRDLLARQQIFLI</sequence>
<keyword evidence="2" id="KW-1185">Reference proteome</keyword>
<comment type="caution">
    <text evidence="1">The sequence shown here is derived from an EMBL/GenBank/DDBJ whole genome shotgun (WGS) entry which is preliminary data.</text>
</comment>
<protein>
    <submittedName>
        <fullName evidence="1">Uncharacterized protein</fullName>
    </submittedName>
</protein>
<dbReference type="RefSeq" id="WP_168036092.1">
    <property type="nucleotide sequence ID" value="NZ_JAATJH010000001.1"/>
</dbReference>
<proteinExistence type="predicted"/>
<accession>A0ABX0X7X2</accession>
<dbReference type="EMBL" id="JAATJH010000001">
    <property type="protein sequence ID" value="NJC25336.1"/>
    <property type="molecule type" value="Genomic_DNA"/>
</dbReference>
<evidence type="ECO:0000313" key="1">
    <source>
        <dbReference type="EMBL" id="NJC25336.1"/>
    </source>
</evidence>
<evidence type="ECO:0000313" key="2">
    <source>
        <dbReference type="Proteomes" id="UP000770785"/>
    </source>
</evidence>
<gene>
    <name evidence="1" type="ORF">GGR27_000817</name>
</gene>